<dbReference type="PANTHER" id="PTHR24248">
    <property type="entry name" value="ADRENERGIC RECEPTOR-RELATED G-PROTEIN COUPLED RECEPTOR"/>
    <property type="match status" value="1"/>
</dbReference>
<dbReference type="GO" id="GO:0005886">
    <property type="term" value="C:plasma membrane"/>
    <property type="evidence" value="ECO:0007669"/>
    <property type="project" value="UniProtKB-SubCell"/>
</dbReference>
<feature type="compositionally biased region" description="Polar residues" evidence="10">
    <location>
        <begin position="227"/>
        <end position="241"/>
    </location>
</feature>
<feature type="transmembrane region" description="Helical" evidence="11">
    <location>
        <begin position="26"/>
        <end position="51"/>
    </location>
</feature>
<evidence type="ECO:0000259" key="12">
    <source>
        <dbReference type="PROSITE" id="PS50262"/>
    </source>
</evidence>
<dbReference type="SUPFAM" id="SSF81321">
    <property type="entry name" value="Family A G protein-coupled receptor-like"/>
    <property type="match status" value="1"/>
</dbReference>
<evidence type="ECO:0000256" key="5">
    <source>
        <dbReference type="ARBA" id="ARBA00023040"/>
    </source>
</evidence>
<evidence type="ECO:0000256" key="8">
    <source>
        <dbReference type="ARBA" id="ARBA00023224"/>
    </source>
</evidence>
<name>A0A210Q5Q3_MIZYE</name>
<dbReference type="PROSITE" id="PS50262">
    <property type="entry name" value="G_PROTEIN_RECEP_F1_2"/>
    <property type="match status" value="1"/>
</dbReference>
<evidence type="ECO:0000256" key="1">
    <source>
        <dbReference type="ARBA" id="ARBA00004651"/>
    </source>
</evidence>
<feature type="transmembrane region" description="Helical" evidence="11">
    <location>
        <begin position="101"/>
        <end position="123"/>
    </location>
</feature>
<evidence type="ECO:0000313" key="13">
    <source>
        <dbReference type="EMBL" id="OWF44070.1"/>
    </source>
</evidence>
<keyword evidence="7 9" id="KW-0675">Receptor</keyword>
<sequence length="455" mass="50282">MDSNVTQDNLNPSVYDLTDGGSLVELYIEGVLLSIISILAIGGNTCIWIIICRSKELRTVTNFFILGLTTADWLVSVCNMPVTVITLFGGGTWPLSSDACVLFGFINMLTLVTSVLSLCNISINRYVMVCKPIYFRKIYTRRNTALMITACVTLSVTISLPPLFGWSTYDFIRVQSFCFCDWTVEPSYAFFMIICCFGVPFCVMTICNILIFRTVRASKRKLVPQAPKSSNNPNSCQTIPEKSSEENIESTKQTSSENFLKVPNGLAVEKISAYDDTSTISSNEKAQLSKSKTIEPSDISASSSTPSVGVTVDKMSTSELITVYLPADESKSNYEKTSNSNCKYNVSMTTASGKTIKKHKIFRIHRKSKHGKARADEIRLATALAVVVVTFFCCWFPYCISMVLSMFGPAGVPRGLHMTTLLVGYLNSACNPIIYGVMNKKFGDGFKRLLCSCRK</sequence>
<dbReference type="GO" id="GO:0004930">
    <property type="term" value="F:G protein-coupled receptor activity"/>
    <property type="evidence" value="ECO:0007669"/>
    <property type="project" value="UniProtKB-KW"/>
</dbReference>
<feature type="domain" description="G-protein coupled receptors family 1 profile" evidence="12">
    <location>
        <begin position="43"/>
        <end position="435"/>
    </location>
</feature>
<feature type="transmembrane region" description="Helical" evidence="11">
    <location>
        <begin position="418"/>
        <end position="438"/>
    </location>
</feature>
<dbReference type="CDD" id="cd00637">
    <property type="entry name" value="7tm_classA_rhodopsin-like"/>
    <property type="match status" value="1"/>
</dbReference>
<evidence type="ECO:0000256" key="7">
    <source>
        <dbReference type="ARBA" id="ARBA00023170"/>
    </source>
</evidence>
<dbReference type="Gene3D" id="1.20.1070.10">
    <property type="entry name" value="Rhodopsin 7-helix transmembrane proteins"/>
    <property type="match status" value="2"/>
</dbReference>
<evidence type="ECO:0000256" key="10">
    <source>
        <dbReference type="SAM" id="MobiDB-lite"/>
    </source>
</evidence>
<comment type="caution">
    <text evidence="13">The sequence shown here is derived from an EMBL/GenBank/DDBJ whole genome shotgun (WGS) entry which is preliminary data.</text>
</comment>
<evidence type="ECO:0000256" key="3">
    <source>
        <dbReference type="ARBA" id="ARBA00022692"/>
    </source>
</evidence>
<dbReference type="AlphaFoldDB" id="A0A210Q5Q3"/>
<accession>A0A210Q5Q3</accession>
<feature type="transmembrane region" description="Helical" evidence="11">
    <location>
        <begin position="144"/>
        <end position="168"/>
    </location>
</feature>
<gene>
    <name evidence="13" type="ORF">KP79_PYT21118</name>
</gene>
<dbReference type="Proteomes" id="UP000242188">
    <property type="component" value="Unassembled WGS sequence"/>
</dbReference>
<protein>
    <submittedName>
        <fullName evidence="13">D(2) dopamine receptor A</fullName>
    </submittedName>
</protein>
<evidence type="ECO:0000256" key="11">
    <source>
        <dbReference type="SAM" id="Phobius"/>
    </source>
</evidence>
<keyword evidence="8 9" id="KW-0807">Transducer</keyword>
<dbReference type="SMART" id="SM01381">
    <property type="entry name" value="7TM_GPCR_Srsx"/>
    <property type="match status" value="1"/>
</dbReference>
<proteinExistence type="inferred from homology"/>
<keyword evidence="5 9" id="KW-0297">G-protein coupled receptor</keyword>
<dbReference type="PRINTS" id="PR00237">
    <property type="entry name" value="GPCRRHODOPSN"/>
</dbReference>
<feature type="transmembrane region" description="Helical" evidence="11">
    <location>
        <begin position="378"/>
        <end position="398"/>
    </location>
</feature>
<feature type="compositionally biased region" description="Low complexity" evidence="10">
    <location>
        <begin position="297"/>
        <end position="307"/>
    </location>
</feature>
<keyword evidence="14" id="KW-1185">Reference proteome</keyword>
<dbReference type="InterPro" id="IPR000276">
    <property type="entry name" value="GPCR_Rhodpsn"/>
</dbReference>
<reference evidence="13 14" key="1">
    <citation type="journal article" date="2017" name="Nat. Ecol. Evol.">
        <title>Scallop genome provides insights into evolution of bilaterian karyotype and development.</title>
        <authorList>
            <person name="Wang S."/>
            <person name="Zhang J."/>
            <person name="Jiao W."/>
            <person name="Li J."/>
            <person name="Xun X."/>
            <person name="Sun Y."/>
            <person name="Guo X."/>
            <person name="Huan P."/>
            <person name="Dong B."/>
            <person name="Zhang L."/>
            <person name="Hu X."/>
            <person name="Sun X."/>
            <person name="Wang J."/>
            <person name="Zhao C."/>
            <person name="Wang Y."/>
            <person name="Wang D."/>
            <person name="Huang X."/>
            <person name="Wang R."/>
            <person name="Lv J."/>
            <person name="Li Y."/>
            <person name="Zhang Z."/>
            <person name="Liu B."/>
            <person name="Lu W."/>
            <person name="Hui Y."/>
            <person name="Liang J."/>
            <person name="Zhou Z."/>
            <person name="Hou R."/>
            <person name="Li X."/>
            <person name="Liu Y."/>
            <person name="Li H."/>
            <person name="Ning X."/>
            <person name="Lin Y."/>
            <person name="Zhao L."/>
            <person name="Xing Q."/>
            <person name="Dou J."/>
            <person name="Li Y."/>
            <person name="Mao J."/>
            <person name="Guo H."/>
            <person name="Dou H."/>
            <person name="Li T."/>
            <person name="Mu C."/>
            <person name="Jiang W."/>
            <person name="Fu Q."/>
            <person name="Fu X."/>
            <person name="Miao Y."/>
            <person name="Liu J."/>
            <person name="Yu Q."/>
            <person name="Li R."/>
            <person name="Liao H."/>
            <person name="Li X."/>
            <person name="Kong Y."/>
            <person name="Jiang Z."/>
            <person name="Chourrout D."/>
            <person name="Li R."/>
            <person name="Bao Z."/>
        </authorList>
    </citation>
    <scope>NUCLEOTIDE SEQUENCE [LARGE SCALE GENOMIC DNA]</scope>
    <source>
        <strain evidence="13 14">PY_sf001</strain>
    </source>
</reference>
<keyword evidence="2" id="KW-1003">Cell membrane</keyword>
<evidence type="ECO:0000256" key="4">
    <source>
        <dbReference type="ARBA" id="ARBA00022989"/>
    </source>
</evidence>
<evidence type="ECO:0000256" key="9">
    <source>
        <dbReference type="RuleBase" id="RU000688"/>
    </source>
</evidence>
<dbReference type="EMBL" id="NEDP02004925">
    <property type="protein sequence ID" value="OWF44070.1"/>
    <property type="molecule type" value="Genomic_DNA"/>
</dbReference>
<keyword evidence="3 9" id="KW-0812">Transmembrane</keyword>
<organism evidence="13 14">
    <name type="scientific">Mizuhopecten yessoensis</name>
    <name type="common">Japanese scallop</name>
    <name type="synonym">Patinopecten yessoensis</name>
    <dbReference type="NCBI Taxonomy" id="6573"/>
    <lineage>
        <taxon>Eukaryota</taxon>
        <taxon>Metazoa</taxon>
        <taxon>Spiralia</taxon>
        <taxon>Lophotrochozoa</taxon>
        <taxon>Mollusca</taxon>
        <taxon>Bivalvia</taxon>
        <taxon>Autobranchia</taxon>
        <taxon>Pteriomorphia</taxon>
        <taxon>Pectinida</taxon>
        <taxon>Pectinoidea</taxon>
        <taxon>Pectinidae</taxon>
        <taxon>Mizuhopecten</taxon>
    </lineage>
</organism>
<feature type="transmembrane region" description="Helical" evidence="11">
    <location>
        <begin position="63"/>
        <end position="89"/>
    </location>
</feature>
<evidence type="ECO:0000313" key="14">
    <source>
        <dbReference type="Proteomes" id="UP000242188"/>
    </source>
</evidence>
<feature type="transmembrane region" description="Helical" evidence="11">
    <location>
        <begin position="188"/>
        <end position="212"/>
    </location>
</feature>
<keyword evidence="6 11" id="KW-0472">Membrane</keyword>
<evidence type="ECO:0000256" key="6">
    <source>
        <dbReference type="ARBA" id="ARBA00023136"/>
    </source>
</evidence>
<keyword evidence="4 11" id="KW-1133">Transmembrane helix</keyword>
<feature type="region of interest" description="Disordered" evidence="10">
    <location>
        <begin position="223"/>
        <end position="257"/>
    </location>
</feature>
<dbReference type="OrthoDB" id="6376512at2759"/>
<evidence type="ECO:0000256" key="2">
    <source>
        <dbReference type="ARBA" id="ARBA00022475"/>
    </source>
</evidence>
<dbReference type="InterPro" id="IPR017452">
    <property type="entry name" value="GPCR_Rhodpsn_7TM"/>
</dbReference>
<comment type="similarity">
    <text evidence="9">Belongs to the G-protein coupled receptor 1 family.</text>
</comment>
<comment type="subcellular location">
    <subcellularLocation>
        <location evidence="1">Cell membrane</location>
        <topology evidence="1">Multi-pass membrane protein</topology>
    </subcellularLocation>
</comment>
<feature type="region of interest" description="Disordered" evidence="10">
    <location>
        <begin position="285"/>
        <end position="308"/>
    </location>
</feature>
<dbReference type="Pfam" id="PF00001">
    <property type="entry name" value="7tm_1"/>
    <property type="match status" value="1"/>
</dbReference>
<dbReference type="PROSITE" id="PS00237">
    <property type="entry name" value="G_PROTEIN_RECEP_F1_1"/>
    <property type="match status" value="1"/>
</dbReference>
<dbReference type="PANTHER" id="PTHR24248:SF144">
    <property type="entry name" value="G-PROTEIN COUPLED RECEPTORS FAMILY 1 PROFILE DOMAIN-CONTAINING PROTEIN"/>
    <property type="match status" value="1"/>
</dbReference>